<protein>
    <submittedName>
        <fullName evidence="1">Uncharacterized protein</fullName>
    </submittedName>
</protein>
<dbReference type="GO" id="GO:0005737">
    <property type="term" value="C:cytoplasm"/>
    <property type="evidence" value="ECO:0007669"/>
    <property type="project" value="InterPro"/>
</dbReference>
<comment type="caution">
    <text evidence="1">The sequence shown here is derived from an EMBL/GenBank/DDBJ whole genome shotgun (WGS) entry which is preliminary data.</text>
</comment>
<dbReference type="GO" id="GO:0006433">
    <property type="term" value="P:prolyl-tRNA aminoacylation"/>
    <property type="evidence" value="ECO:0007669"/>
    <property type="project" value="InterPro"/>
</dbReference>
<dbReference type="PANTHER" id="PTHR43382">
    <property type="entry name" value="PROLYL-TRNA SYNTHETASE"/>
    <property type="match status" value="1"/>
</dbReference>
<dbReference type="AlphaFoldDB" id="A0A4S8JJM0"/>
<organism evidence="1 2">
    <name type="scientific">Musa balbisiana</name>
    <name type="common">Banana</name>
    <dbReference type="NCBI Taxonomy" id="52838"/>
    <lineage>
        <taxon>Eukaryota</taxon>
        <taxon>Viridiplantae</taxon>
        <taxon>Streptophyta</taxon>
        <taxon>Embryophyta</taxon>
        <taxon>Tracheophyta</taxon>
        <taxon>Spermatophyta</taxon>
        <taxon>Magnoliopsida</taxon>
        <taxon>Liliopsida</taxon>
        <taxon>Zingiberales</taxon>
        <taxon>Musaceae</taxon>
        <taxon>Musa</taxon>
    </lineage>
</organism>
<dbReference type="GO" id="GO:0004827">
    <property type="term" value="F:proline-tRNA ligase activity"/>
    <property type="evidence" value="ECO:0007669"/>
    <property type="project" value="InterPro"/>
</dbReference>
<dbReference type="EMBL" id="PYDT01000004">
    <property type="protein sequence ID" value="THU62298.1"/>
    <property type="molecule type" value="Genomic_DNA"/>
</dbReference>
<accession>A0A4S8JJM0</accession>
<evidence type="ECO:0000313" key="1">
    <source>
        <dbReference type="EMBL" id="THU62298.1"/>
    </source>
</evidence>
<sequence>MIEFLRPWTMAIWETLQVAWVTQSGQSELEVRMAMRPTSETVTYPYFSKWTWGHCDLPLKLNQWCNVVRW</sequence>
<dbReference type="SUPFAM" id="SSF55681">
    <property type="entry name" value="Class II aaRS and biotin synthetases"/>
    <property type="match status" value="1"/>
</dbReference>
<reference evidence="1 2" key="1">
    <citation type="journal article" date="2019" name="Nat. Plants">
        <title>Genome sequencing of Musa balbisiana reveals subgenome evolution and function divergence in polyploid bananas.</title>
        <authorList>
            <person name="Yao X."/>
        </authorList>
    </citation>
    <scope>NUCLEOTIDE SEQUENCE [LARGE SCALE GENOMIC DNA]</scope>
    <source>
        <strain evidence="2">cv. DH-PKW</strain>
        <tissue evidence="1">Leaves</tissue>
    </source>
</reference>
<evidence type="ECO:0000313" key="2">
    <source>
        <dbReference type="Proteomes" id="UP000317650"/>
    </source>
</evidence>
<proteinExistence type="predicted"/>
<dbReference type="GO" id="GO:0017101">
    <property type="term" value="C:aminoacyl-tRNA synthetase multienzyme complex"/>
    <property type="evidence" value="ECO:0007669"/>
    <property type="project" value="TreeGrafter"/>
</dbReference>
<dbReference type="InterPro" id="IPR004499">
    <property type="entry name" value="Pro-tRNA-ligase_IIa_arc-type"/>
</dbReference>
<keyword evidence="2" id="KW-1185">Reference proteome</keyword>
<gene>
    <name evidence="1" type="ORF">C4D60_Mb01t03660</name>
</gene>
<dbReference type="InterPro" id="IPR045864">
    <property type="entry name" value="aa-tRNA-synth_II/BPL/LPL"/>
</dbReference>
<dbReference type="STRING" id="52838.A0A4S8JJM0"/>
<dbReference type="Gene3D" id="3.30.930.10">
    <property type="entry name" value="Bira Bifunctional Protein, Domain 2"/>
    <property type="match status" value="1"/>
</dbReference>
<dbReference type="PANTHER" id="PTHR43382:SF2">
    <property type="entry name" value="BIFUNCTIONAL GLUTAMATE_PROLINE--TRNA LIGASE"/>
    <property type="match status" value="1"/>
</dbReference>
<dbReference type="Proteomes" id="UP000317650">
    <property type="component" value="Chromosome 1"/>
</dbReference>
<name>A0A4S8JJM0_MUSBA</name>
<dbReference type="GO" id="GO:0005524">
    <property type="term" value="F:ATP binding"/>
    <property type="evidence" value="ECO:0007669"/>
    <property type="project" value="InterPro"/>
</dbReference>